<dbReference type="SUPFAM" id="SSF48371">
    <property type="entry name" value="ARM repeat"/>
    <property type="match status" value="1"/>
</dbReference>
<evidence type="ECO:0000313" key="2">
    <source>
        <dbReference type="EMBL" id="MES1919582.1"/>
    </source>
</evidence>
<dbReference type="InterPro" id="IPR016024">
    <property type="entry name" value="ARM-type_fold"/>
</dbReference>
<evidence type="ECO:0000259" key="1">
    <source>
        <dbReference type="Pfam" id="PF08161"/>
    </source>
</evidence>
<organism evidence="2 3">
    <name type="scientific">Bonamia ostreae</name>
    <dbReference type="NCBI Taxonomy" id="126728"/>
    <lineage>
        <taxon>Eukaryota</taxon>
        <taxon>Sar</taxon>
        <taxon>Rhizaria</taxon>
        <taxon>Endomyxa</taxon>
        <taxon>Ascetosporea</taxon>
        <taxon>Haplosporida</taxon>
        <taxon>Bonamia</taxon>
    </lineage>
</organism>
<name>A0ABV2AK02_9EUKA</name>
<reference evidence="2 3" key="1">
    <citation type="journal article" date="2024" name="BMC Biol.">
        <title>Comparative genomics of Ascetosporea gives new insight into the evolutionary basis for animal parasitism in Rhizaria.</title>
        <authorList>
            <person name="Hiltunen Thoren M."/>
            <person name="Onut-Brannstrom I."/>
            <person name="Alfjorden A."/>
            <person name="Peckova H."/>
            <person name="Swords F."/>
            <person name="Hooper C."/>
            <person name="Holzer A.S."/>
            <person name="Bass D."/>
            <person name="Burki F."/>
        </authorList>
    </citation>
    <scope>NUCLEOTIDE SEQUENCE [LARGE SCALE GENOMIC DNA]</scope>
    <source>
        <strain evidence="2">20-A016</strain>
    </source>
</reference>
<dbReference type="Proteomes" id="UP001439008">
    <property type="component" value="Unassembled WGS sequence"/>
</dbReference>
<feature type="non-terminal residue" evidence="2">
    <location>
        <position position="406"/>
    </location>
</feature>
<sequence length="406" mass="46655">MTSKFENVLLSTINDNLETRKSSKKELLDFIKSDSSININKLVFGFYNSFLSTTENTKRKSIALNTILSLLWIFDEETILKILDKIAEQIKNNDNPIAAIGCYKGIVDCVDNFDHFSEFAPILAKSLANFLILLMPDTTEIDLKNAEELKAFCFSLKSVLAITEKSPIEEKEQFLKSIVNSFFVFLGHCTNRKILVVLSDFLAFLFSLPNLTEQNLQNFAEEVLESFDKPITIPHALKISNSILSQNPKNANFSQNTKFAIEELIKKVALVYKSDLSNKNFVIQKLAKNNLVEALRSFGVELFLKALPVQTEERKWILKMLKSTKFSHGLQFFFDDLYSLLLSENNKIIKLDFTTNFERFGQSLAKNNLIFAVFECLPNFCENPNDICRFEDFMKILKNLYEFYVN</sequence>
<gene>
    <name evidence="2" type="ORF">MHBO_001388</name>
</gene>
<comment type="caution">
    <text evidence="2">The sequence shown here is derived from an EMBL/GenBank/DDBJ whole genome shotgun (WGS) entry which is preliminary data.</text>
</comment>
<dbReference type="Pfam" id="PF08161">
    <property type="entry name" value="RRP12_HEAT"/>
    <property type="match status" value="1"/>
</dbReference>
<keyword evidence="3" id="KW-1185">Reference proteome</keyword>
<dbReference type="EMBL" id="JBDODL010000331">
    <property type="protein sequence ID" value="MES1919582.1"/>
    <property type="molecule type" value="Genomic_DNA"/>
</dbReference>
<feature type="domain" description="RRP12 HEAT" evidence="1">
    <location>
        <begin position="200"/>
        <end position="400"/>
    </location>
</feature>
<accession>A0ABV2AK02</accession>
<proteinExistence type="predicted"/>
<dbReference type="InterPro" id="IPR012978">
    <property type="entry name" value="HEAT_RRP12"/>
</dbReference>
<evidence type="ECO:0000313" key="3">
    <source>
        <dbReference type="Proteomes" id="UP001439008"/>
    </source>
</evidence>
<protein>
    <recommendedName>
        <fullName evidence="1">RRP12 HEAT domain-containing protein</fullName>
    </recommendedName>
</protein>